<dbReference type="PANTHER" id="PTHR47260:SF3">
    <property type="entry name" value="THIOESTERASE FAMILY PROTEIN (AFU_ORTHOLOGUE AFUA_7G03960)"/>
    <property type="match status" value="1"/>
</dbReference>
<evidence type="ECO:0000313" key="2">
    <source>
        <dbReference type="EMBL" id="KAF1962989.1"/>
    </source>
</evidence>
<dbReference type="Pfam" id="PF03061">
    <property type="entry name" value="4HBT"/>
    <property type="match status" value="1"/>
</dbReference>
<feature type="domain" description="Thioesterase" evidence="1">
    <location>
        <begin position="91"/>
        <end position="195"/>
    </location>
</feature>
<dbReference type="CDD" id="cd03443">
    <property type="entry name" value="PaaI_thioesterase"/>
    <property type="match status" value="1"/>
</dbReference>
<name>A0A6A5UGB6_9PLEO</name>
<sequence length="213" mass="23680">MPASAEQIEAFATIKWATALLRSSEWNIRSRFRDFHLDADPDLFCRETMSANNGLQQWVELYENPAPGSTLTARTVSLCKFGEGLMGFPTTCHGGAVMTMMDEALGWAMIVQETMGSRTDPADWAKRYNENSKSMLKERAPLEKALKGYLVTAHLEMKFLRPVHCPGVVGIEVKIVEDKGYKMKLRAIIKNGDGTPLVQADALWVRLGGGSRL</sequence>
<dbReference type="Gene3D" id="3.10.129.10">
    <property type="entry name" value="Hotdog Thioesterase"/>
    <property type="match status" value="1"/>
</dbReference>
<dbReference type="InterPro" id="IPR006683">
    <property type="entry name" value="Thioestr_dom"/>
</dbReference>
<evidence type="ECO:0000259" key="1">
    <source>
        <dbReference type="Pfam" id="PF03061"/>
    </source>
</evidence>
<accession>A0A6A5UGB6</accession>
<dbReference type="InterPro" id="IPR029069">
    <property type="entry name" value="HotDog_dom_sf"/>
</dbReference>
<dbReference type="InterPro" id="IPR052061">
    <property type="entry name" value="PTE-AB_protein"/>
</dbReference>
<dbReference type="OrthoDB" id="506431at2759"/>
<dbReference type="AlphaFoldDB" id="A0A6A5UGB6"/>
<proteinExistence type="predicted"/>
<dbReference type="PANTHER" id="PTHR47260">
    <property type="entry name" value="UPF0644 PROTEIN PB2B4.06"/>
    <property type="match status" value="1"/>
</dbReference>
<evidence type="ECO:0000313" key="3">
    <source>
        <dbReference type="Proteomes" id="UP000800035"/>
    </source>
</evidence>
<keyword evidence="3" id="KW-1185">Reference proteome</keyword>
<reference evidence="2" key="1">
    <citation type="journal article" date="2020" name="Stud. Mycol.">
        <title>101 Dothideomycetes genomes: a test case for predicting lifestyles and emergence of pathogens.</title>
        <authorList>
            <person name="Haridas S."/>
            <person name="Albert R."/>
            <person name="Binder M."/>
            <person name="Bloem J."/>
            <person name="Labutti K."/>
            <person name="Salamov A."/>
            <person name="Andreopoulos B."/>
            <person name="Baker S."/>
            <person name="Barry K."/>
            <person name="Bills G."/>
            <person name="Bluhm B."/>
            <person name="Cannon C."/>
            <person name="Castanera R."/>
            <person name="Culley D."/>
            <person name="Daum C."/>
            <person name="Ezra D."/>
            <person name="Gonzalez J."/>
            <person name="Henrissat B."/>
            <person name="Kuo A."/>
            <person name="Liang C."/>
            <person name="Lipzen A."/>
            <person name="Lutzoni F."/>
            <person name="Magnuson J."/>
            <person name="Mondo S."/>
            <person name="Nolan M."/>
            <person name="Ohm R."/>
            <person name="Pangilinan J."/>
            <person name="Park H.-J."/>
            <person name="Ramirez L."/>
            <person name="Alfaro M."/>
            <person name="Sun H."/>
            <person name="Tritt A."/>
            <person name="Yoshinaga Y."/>
            <person name="Zwiers L.-H."/>
            <person name="Turgeon B."/>
            <person name="Goodwin S."/>
            <person name="Spatafora J."/>
            <person name="Crous P."/>
            <person name="Grigoriev I."/>
        </authorList>
    </citation>
    <scope>NUCLEOTIDE SEQUENCE</scope>
    <source>
        <strain evidence="2">CBS 675.92</strain>
    </source>
</reference>
<dbReference type="Proteomes" id="UP000800035">
    <property type="component" value="Unassembled WGS sequence"/>
</dbReference>
<dbReference type="EMBL" id="ML976978">
    <property type="protein sequence ID" value="KAF1962989.1"/>
    <property type="molecule type" value="Genomic_DNA"/>
</dbReference>
<dbReference type="SUPFAM" id="SSF54637">
    <property type="entry name" value="Thioesterase/thiol ester dehydrase-isomerase"/>
    <property type="match status" value="1"/>
</dbReference>
<organism evidence="2 3">
    <name type="scientific">Byssothecium circinans</name>
    <dbReference type="NCBI Taxonomy" id="147558"/>
    <lineage>
        <taxon>Eukaryota</taxon>
        <taxon>Fungi</taxon>
        <taxon>Dikarya</taxon>
        <taxon>Ascomycota</taxon>
        <taxon>Pezizomycotina</taxon>
        <taxon>Dothideomycetes</taxon>
        <taxon>Pleosporomycetidae</taxon>
        <taxon>Pleosporales</taxon>
        <taxon>Massarineae</taxon>
        <taxon>Massarinaceae</taxon>
        <taxon>Byssothecium</taxon>
    </lineage>
</organism>
<gene>
    <name evidence="2" type="ORF">CC80DRAFT_102274</name>
</gene>
<protein>
    <recommendedName>
        <fullName evidence="1">Thioesterase domain-containing protein</fullName>
    </recommendedName>
</protein>